<dbReference type="InterPro" id="IPR050666">
    <property type="entry name" value="ESRP"/>
</dbReference>
<dbReference type="Ensembl" id="ENSEBUT00000028029.1">
    <property type="protein sequence ID" value="ENSEBUP00000027453.1"/>
    <property type="gene ID" value="ENSEBUG00000016827.1"/>
</dbReference>
<proteinExistence type="predicted"/>
<keyword evidence="3" id="KW-1133">Transmembrane helix</keyword>
<keyword evidence="1" id="KW-0677">Repeat</keyword>
<organism evidence="5 6">
    <name type="scientific">Eptatretus burgeri</name>
    <name type="common">Inshore hagfish</name>
    <dbReference type="NCBI Taxonomy" id="7764"/>
    <lineage>
        <taxon>Eukaryota</taxon>
        <taxon>Metazoa</taxon>
        <taxon>Chordata</taxon>
        <taxon>Craniata</taxon>
        <taxon>Vertebrata</taxon>
        <taxon>Cyclostomata</taxon>
        <taxon>Myxini</taxon>
        <taxon>Myxiniformes</taxon>
        <taxon>Myxinidae</taxon>
        <taxon>Eptatretinae</taxon>
        <taxon>Eptatretus</taxon>
    </lineage>
</organism>
<feature type="domain" description="RRM" evidence="4">
    <location>
        <begin position="318"/>
        <end position="393"/>
    </location>
</feature>
<dbReference type="PANTHER" id="PTHR13976">
    <property type="entry name" value="HETEROGENEOUS NUCLEAR RIBONUCLEOPROTEIN-RELATED"/>
    <property type="match status" value="1"/>
</dbReference>
<feature type="domain" description="RRM" evidence="4">
    <location>
        <begin position="215"/>
        <end position="280"/>
    </location>
</feature>
<accession>A0A8C4REB6</accession>
<evidence type="ECO:0000313" key="5">
    <source>
        <dbReference type="Ensembl" id="ENSEBUP00000027453.1"/>
    </source>
</evidence>
<dbReference type="InterPro" id="IPR035979">
    <property type="entry name" value="RBD_domain_sf"/>
</dbReference>
<name>A0A8C4REB6_EPTBU</name>
<evidence type="ECO:0000259" key="4">
    <source>
        <dbReference type="SMART" id="SM00360"/>
    </source>
</evidence>
<keyword evidence="3" id="KW-0812">Transmembrane</keyword>
<dbReference type="InterPro" id="IPR012677">
    <property type="entry name" value="Nucleotide-bd_a/b_plait_sf"/>
</dbReference>
<evidence type="ECO:0000256" key="3">
    <source>
        <dbReference type="SAM" id="Phobius"/>
    </source>
</evidence>
<reference evidence="5" key="2">
    <citation type="submission" date="2025-09" db="UniProtKB">
        <authorList>
            <consortium name="Ensembl"/>
        </authorList>
    </citation>
    <scope>IDENTIFICATION</scope>
</reference>
<feature type="domain" description="RRM" evidence="4">
    <location>
        <begin position="123"/>
        <end position="194"/>
    </location>
</feature>
<keyword evidence="2" id="KW-0694">RNA-binding</keyword>
<dbReference type="InterPro" id="IPR000504">
    <property type="entry name" value="RRM_dom"/>
</dbReference>
<feature type="transmembrane region" description="Helical" evidence="3">
    <location>
        <begin position="78"/>
        <end position="104"/>
    </location>
</feature>
<dbReference type="SMART" id="SM00360">
    <property type="entry name" value="RRM"/>
    <property type="match status" value="3"/>
</dbReference>
<evidence type="ECO:0000256" key="2">
    <source>
        <dbReference type="ARBA" id="ARBA00022884"/>
    </source>
</evidence>
<dbReference type="Proteomes" id="UP000694388">
    <property type="component" value="Unplaced"/>
</dbReference>
<evidence type="ECO:0000313" key="6">
    <source>
        <dbReference type="Proteomes" id="UP000694388"/>
    </source>
</evidence>
<dbReference type="GeneTree" id="ENSGT00940000157187"/>
<dbReference type="GO" id="GO:0003723">
    <property type="term" value="F:RNA binding"/>
    <property type="evidence" value="ECO:0007669"/>
    <property type="project" value="UniProtKB-KW"/>
</dbReference>
<reference evidence="5" key="1">
    <citation type="submission" date="2025-08" db="UniProtKB">
        <authorList>
            <consortium name="Ensembl"/>
        </authorList>
    </citation>
    <scope>IDENTIFICATION</scope>
</reference>
<keyword evidence="3" id="KW-0472">Membrane</keyword>
<dbReference type="AlphaFoldDB" id="A0A8C4REB6"/>
<protein>
    <submittedName>
        <fullName evidence="5">Epithelial splicing regulatory protein 2</fullName>
    </submittedName>
</protein>
<dbReference type="SUPFAM" id="SSF54928">
    <property type="entry name" value="RNA-binding domain, RBD"/>
    <property type="match status" value="2"/>
</dbReference>
<evidence type="ECO:0000256" key="1">
    <source>
        <dbReference type="ARBA" id="ARBA00022737"/>
    </source>
</evidence>
<dbReference type="Gene3D" id="3.30.70.330">
    <property type="match status" value="3"/>
</dbReference>
<keyword evidence="6" id="KW-1185">Reference proteome</keyword>
<sequence>MDSRSGVAVAVFGATAGTGGSDLGSDQRELVVLAWCPVDLATSRARADELNFLCPPPAPPQLVVLPDCFYSFVDLQNIFATCCGSVVIVFVMAVLCILCSSFVLPSSIFSISYSMEPLVSGTVVRVRGLPWQASDQDIANFFAGLNISRAGIAMCLNAYGRRNGEALVRFVDKVQRNLALARNKHFMGRTSEEFTKIAGVSDEVVDFVNTGARAIIRIRGLPFSTTAEQVVAFFNSKSAFDPFDGQPTGDAFVLLASEDECQKALTWHGRSLGRRYVEIFPSTAAEVQQVGRSLPSALHTFGSRPKGFRGIEVSGRDCLRLRGLPYSALVHEIVAFLGDSAADVKSKGVHLILNQQGLPSGDAFIQMKSAEAAMRAAQRCHKLSLGERYVEVFPCSTTEMAMVLLGGSLNRSGVCPPPCLCSPFFPMPPPPAAIFPPQMLVSPRVPSMVPPVSTPLLYNPAVNQMFMNCAAYQPRCVHSLFITIWHA</sequence>